<dbReference type="EMBL" id="JAESWA010000022">
    <property type="protein sequence ID" value="MBL4932585.1"/>
    <property type="molecule type" value="Genomic_DNA"/>
</dbReference>
<dbReference type="InterPro" id="IPR012349">
    <property type="entry name" value="Split_barrel_FMN-bd"/>
</dbReference>
<organism evidence="1 2">
    <name type="scientific">Clostridium paridis</name>
    <dbReference type="NCBI Taxonomy" id="2803863"/>
    <lineage>
        <taxon>Bacteria</taxon>
        <taxon>Bacillati</taxon>
        <taxon>Bacillota</taxon>
        <taxon>Clostridia</taxon>
        <taxon>Eubacteriales</taxon>
        <taxon>Clostridiaceae</taxon>
        <taxon>Clostridium</taxon>
    </lineage>
</organism>
<evidence type="ECO:0000313" key="2">
    <source>
        <dbReference type="Proteomes" id="UP000623681"/>
    </source>
</evidence>
<proteinExistence type="predicted"/>
<dbReference type="AlphaFoldDB" id="A0A937FEL3"/>
<protein>
    <submittedName>
        <fullName evidence="1">Pyridoxamine 5'-phosphate oxidase family protein</fullName>
    </submittedName>
</protein>
<comment type="caution">
    <text evidence="1">The sequence shown here is derived from an EMBL/GenBank/DDBJ whole genome shotgun (WGS) entry which is preliminary data.</text>
</comment>
<gene>
    <name evidence="1" type="ORF">JK634_12250</name>
</gene>
<sequence>MFREMRKKEREILKDDIVKILDHENYGIFSVTGENGYAYGVPVNYVYLNEAIYFHCANVGFKIDSLRKNPKTSFTVVGSVQAVPEKFTTKYESVIAFGEAKEISGTEKIEVLKEFINKYSSDFNEEGMKYIERAHEVTNIVKIEIHYITGKARR</sequence>
<dbReference type="SUPFAM" id="SSF50475">
    <property type="entry name" value="FMN-binding split barrel"/>
    <property type="match status" value="1"/>
</dbReference>
<evidence type="ECO:0000313" key="1">
    <source>
        <dbReference type="EMBL" id="MBL4932585.1"/>
    </source>
</evidence>
<dbReference type="InterPro" id="IPR024747">
    <property type="entry name" value="Pyridox_Oxase-rel"/>
</dbReference>
<dbReference type="PANTHER" id="PTHR34071:SF2">
    <property type="entry name" value="FLAVIN-NUCLEOTIDE-BINDING PROTEIN"/>
    <property type="match status" value="1"/>
</dbReference>
<reference evidence="1" key="1">
    <citation type="submission" date="2021-01" db="EMBL/GenBank/DDBJ databases">
        <title>Genome public.</title>
        <authorList>
            <person name="Liu C."/>
            <person name="Sun Q."/>
        </authorList>
    </citation>
    <scope>NUCLEOTIDE SEQUENCE</scope>
    <source>
        <strain evidence="1">YIM B02565</strain>
    </source>
</reference>
<dbReference type="RefSeq" id="WP_202767930.1">
    <property type="nucleotide sequence ID" value="NZ_JAESWA010000022.1"/>
</dbReference>
<keyword evidence="2" id="KW-1185">Reference proteome</keyword>
<dbReference type="Gene3D" id="2.30.110.10">
    <property type="entry name" value="Electron Transport, Fmn-binding Protein, Chain A"/>
    <property type="match status" value="1"/>
</dbReference>
<name>A0A937FEL3_9CLOT</name>
<dbReference type="Proteomes" id="UP000623681">
    <property type="component" value="Unassembled WGS sequence"/>
</dbReference>
<dbReference type="Pfam" id="PF12900">
    <property type="entry name" value="Pyridox_ox_2"/>
    <property type="match status" value="1"/>
</dbReference>
<accession>A0A937FEL3</accession>
<dbReference type="PANTHER" id="PTHR34071">
    <property type="entry name" value="5-NITROIMIDAZOLE ANTIBIOTICS RESISTANCE PROTEIN, NIMA-FAMILY-RELATED PROTEIN-RELATED"/>
    <property type="match status" value="1"/>
</dbReference>